<comment type="caution">
    <text evidence="1">The sequence shown here is derived from an EMBL/GenBank/DDBJ whole genome shotgun (WGS) entry which is preliminary data.</text>
</comment>
<evidence type="ECO:0000313" key="2">
    <source>
        <dbReference type="Proteomes" id="UP000218323"/>
    </source>
</evidence>
<dbReference type="RefSeq" id="WP_096641274.1">
    <property type="nucleotide sequence ID" value="NZ_JBHIWA010000028.1"/>
</dbReference>
<name>A0A2A4I3Y8_9SPHN</name>
<dbReference type="Proteomes" id="UP000218323">
    <property type="component" value="Unassembled WGS sequence"/>
</dbReference>
<sequence length="159" mass="17038">MLTRAEADDVCAVVAADPECRRRISSLLSFIPSSWGVAGSIRNVGYVALELGSATRLFDVTSPEGTAMVCVGIAEQTARALRRQIGCRAALMQLGDAGAIDRNLRGVAHTATLLQFGSSRYVFDWHATLDLDDPIIYSSPNAFRHGLGGIPRSVFEGLD</sequence>
<gene>
    <name evidence="1" type="ORF">COA07_14320</name>
</gene>
<reference evidence="1 2" key="1">
    <citation type="submission" date="2017-09" db="EMBL/GenBank/DDBJ databases">
        <title>Sphingomonas adhaesiva DSM 7418, whole genome shotgun sequence.</title>
        <authorList>
            <person name="Feng G."/>
            <person name="Zhu H."/>
        </authorList>
    </citation>
    <scope>NUCLEOTIDE SEQUENCE [LARGE SCALE GENOMIC DNA]</scope>
    <source>
        <strain evidence="1 2">DSM 7418</strain>
    </source>
</reference>
<organism evidence="1 2">
    <name type="scientific">Sphingomonas adhaesiva</name>
    <dbReference type="NCBI Taxonomy" id="28212"/>
    <lineage>
        <taxon>Bacteria</taxon>
        <taxon>Pseudomonadati</taxon>
        <taxon>Pseudomonadota</taxon>
        <taxon>Alphaproteobacteria</taxon>
        <taxon>Sphingomonadales</taxon>
        <taxon>Sphingomonadaceae</taxon>
        <taxon>Sphingomonas</taxon>
    </lineage>
</organism>
<dbReference type="EMBL" id="NWVC01000008">
    <property type="protein sequence ID" value="PCG13351.1"/>
    <property type="molecule type" value="Genomic_DNA"/>
</dbReference>
<keyword evidence="2" id="KW-1185">Reference proteome</keyword>
<evidence type="ECO:0000313" key="1">
    <source>
        <dbReference type="EMBL" id="PCG13351.1"/>
    </source>
</evidence>
<proteinExistence type="predicted"/>
<dbReference type="AlphaFoldDB" id="A0A2A4I3Y8"/>
<protein>
    <submittedName>
        <fullName evidence="1">Uncharacterized protein</fullName>
    </submittedName>
</protein>
<accession>A0A2A4I3Y8</accession>